<dbReference type="RefSeq" id="WP_419178257.1">
    <property type="nucleotide sequence ID" value="NZ_UEYP01000001.1"/>
</dbReference>
<gene>
    <name evidence="2" type="ORF">RHIZ70_1392</name>
</gene>
<evidence type="ECO:0000313" key="2">
    <source>
        <dbReference type="EMBL" id="SSC65684.1"/>
    </source>
</evidence>
<keyword evidence="3" id="KW-1185">Reference proteome</keyword>
<protein>
    <submittedName>
        <fullName evidence="2">Uncharacterized protein</fullName>
    </submittedName>
</protein>
<keyword evidence="1" id="KW-1133">Transmembrane helix</keyword>
<keyword evidence="1" id="KW-0812">Transmembrane</keyword>
<proteinExistence type="predicted"/>
<feature type="transmembrane region" description="Helical" evidence="1">
    <location>
        <begin position="49"/>
        <end position="71"/>
    </location>
</feature>
<evidence type="ECO:0000313" key="3">
    <source>
        <dbReference type="Proteomes" id="UP000254764"/>
    </source>
</evidence>
<dbReference type="EMBL" id="UEYP01000001">
    <property type="protein sequence ID" value="SSC65684.1"/>
    <property type="molecule type" value="Genomic_DNA"/>
</dbReference>
<dbReference type="AlphaFoldDB" id="A0A376AD50"/>
<organism evidence="2 3">
    <name type="scientific">Ciceribacter selenitireducens ATCC BAA-1503</name>
    <dbReference type="NCBI Taxonomy" id="1336235"/>
    <lineage>
        <taxon>Bacteria</taxon>
        <taxon>Pseudomonadati</taxon>
        <taxon>Pseudomonadota</taxon>
        <taxon>Alphaproteobacteria</taxon>
        <taxon>Hyphomicrobiales</taxon>
        <taxon>Rhizobiaceae</taxon>
        <taxon>Ciceribacter</taxon>
    </lineage>
</organism>
<keyword evidence="1" id="KW-0472">Membrane</keyword>
<dbReference type="Proteomes" id="UP000254764">
    <property type="component" value="Unassembled WGS sequence"/>
</dbReference>
<reference evidence="3" key="1">
    <citation type="submission" date="2018-07" db="EMBL/GenBank/DDBJ databases">
        <authorList>
            <person name="Peiro R."/>
            <person name="Begona"/>
            <person name="Cbmso G."/>
            <person name="Lopez M."/>
            <person name="Gonzalez S."/>
        </authorList>
    </citation>
    <scope>NUCLEOTIDE SEQUENCE [LARGE SCALE GENOMIC DNA]</scope>
</reference>
<accession>A0A376AD50</accession>
<name>A0A376AD50_9HYPH</name>
<sequence>MMIFATAMMIGIAASLTRSAMSIALAAVLIGVVFALAAAVSPGPVAWLSLASAYAGFNAGLILHLVGLVAIERRKAA</sequence>
<evidence type="ECO:0000256" key="1">
    <source>
        <dbReference type="SAM" id="Phobius"/>
    </source>
</evidence>